<evidence type="ECO:0000313" key="4">
    <source>
        <dbReference type="Proteomes" id="UP000324748"/>
    </source>
</evidence>
<accession>A0A5B0MK97</accession>
<proteinExistence type="predicted"/>
<evidence type="ECO:0000313" key="2">
    <source>
        <dbReference type="EMBL" id="KAA1076668.1"/>
    </source>
</evidence>
<organism evidence="2 4">
    <name type="scientific">Puccinia graminis f. sp. tritici</name>
    <dbReference type="NCBI Taxonomy" id="56615"/>
    <lineage>
        <taxon>Eukaryota</taxon>
        <taxon>Fungi</taxon>
        <taxon>Dikarya</taxon>
        <taxon>Basidiomycota</taxon>
        <taxon>Pucciniomycotina</taxon>
        <taxon>Pucciniomycetes</taxon>
        <taxon>Pucciniales</taxon>
        <taxon>Pucciniaceae</taxon>
        <taxon>Puccinia</taxon>
    </lineage>
</organism>
<dbReference type="EMBL" id="VDEP01000170">
    <property type="protein sequence ID" value="KAA1126829.1"/>
    <property type="molecule type" value="Genomic_DNA"/>
</dbReference>
<dbReference type="Proteomes" id="UP000325313">
    <property type="component" value="Unassembled WGS sequence"/>
</dbReference>
<dbReference type="Proteomes" id="UP000324748">
    <property type="component" value="Unassembled WGS sequence"/>
</dbReference>
<name>A0A5B0MK97_PUCGR</name>
<feature type="signal peptide" evidence="1">
    <location>
        <begin position="1"/>
        <end position="24"/>
    </location>
</feature>
<keyword evidence="4" id="KW-1185">Reference proteome</keyword>
<comment type="caution">
    <text evidence="2">The sequence shown here is derived from an EMBL/GenBank/DDBJ whole genome shotgun (WGS) entry which is preliminary data.</text>
</comment>
<evidence type="ECO:0000313" key="5">
    <source>
        <dbReference type="Proteomes" id="UP000325313"/>
    </source>
</evidence>
<protein>
    <submittedName>
        <fullName evidence="2">Uncharacterized protein</fullName>
    </submittedName>
</protein>
<gene>
    <name evidence="2" type="ORF">PGT21_015217</name>
    <name evidence="3" type="ORF">PGTUg99_026153</name>
</gene>
<reference evidence="4 5" key="1">
    <citation type="submission" date="2019-05" db="EMBL/GenBank/DDBJ databases">
        <title>Emergence of the Ug99 lineage of the wheat stem rust pathogen through somatic hybridization.</title>
        <authorList>
            <person name="Li F."/>
            <person name="Upadhyaya N.M."/>
            <person name="Sperschneider J."/>
            <person name="Matny O."/>
            <person name="Nguyen-Phuc H."/>
            <person name="Mago R."/>
            <person name="Raley C."/>
            <person name="Miller M.E."/>
            <person name="Silverstein K.A.T."/>
            <person name="Henningsen E."/>
            <person name="Hirsch C.D."/>
            <person name="Visser B."/>
            <person name="Pretorius Z.A."/>
            <person name="Steffenson B.J."/>
            <person name="Schwessinger B."/>
            <person name="Dodds P.N."/>
            <person name="Figueroa M."/>
        </authorList>
    </citation>
    <scope>NUCLEOTIDE SEQUENCE [LARGE SCALE GENOMIC DNA]</scope>
    <source>
        <strain evidence="2">21-0</strain>
        <strain evidence="3 5">Ug99</strain>
    </source>
</reference>
<evidence type="ECO:0000256" key="1">
    <source>
        <dbReference type="SAM" id="SignalP"/>
    </source>
</evidence>
<dbReference type="AlphaFoldDB" id="A0A5B0MK97"/>
<dbReference type="EMBL" id="VSWC01000145">
    <property type="protein sequence ID" value="KAA1076668.1"/>
    <property type="molecule type" value="Genomic_DNA"/>
</dbReference>
<keyword evidence="1" id="KW-0732">Signal</keyword>
<feature type="chain" id="PRO_5036137240" evidence="1">
    <location>
        <begin position="25"/>
        <end position="156"/>
    </location>
</feature>
<evidence type="ECO:0000313" key="3">
    <source>
        <dbReference type="EMBL" id="KAA1126829.1"/>
    </source>
</evidence>
<sequence length="156" mass="17831">MKKYLMIFKSIRWLPFFLIQEIQCMYLPDDVTSNVVHMGRESPVSGSRIGQISEDDAQRCLSNIPQFKNQVKTLPTITQVDHFSKEDNFFPLMGTLCTHLKASLHELESKYPTEGGKLLDLFVKIDSFQKLISDWKIEDEVNHTNGGPVTLTVVLV</sequence>